<proteinExistence type="predicted"/>
<organism evidence="1 2">
    <name type="scientific">Pseudomonas kitaguniensis</name>
    <dbReference type="NCBI Taxonomy" id="2607908"/>
    <lineage>
        <taxon>Bacteria</taxon>
        <taxon>Pseudomonadati</taxon>
        <taxon>Pseudomonadota</taxon>
        <taxon>Gammaproteobacteria</taxon>
        <taxon>Pseudomonadales</taxon>
        <taxon>Pseudomonadaceae</taxon>
        <taxon>Pseudomonas</taxon>
    </lineage>
</organism>
<accession>A0A5N7KJX9</accession>
<name>A0A5N7KJX9_9PSED</name>
<reference evidence="1 2" key="1">
    <citation type="journal article" date="2020" name="Int. J. Syst. Evol. Microbiol.">
        <title>Pseudomonas kitaguniensis sp. nov., a pathogen causing bacterial rot of Welsh onion in Japan.</title>
        <authorList>
            <person name="Sawada H."/>
            <person name="Fujikawa T."/>
            <person name="Nishiwaki Y."/>
            <person name="Horita H."/>
        </authorList>
    </citation>
    <scope>NUCLEOTIDE SEQUENCE [LARGE SCALE GENOMIC DNA]</scope>
    <source>
        <strain evidence="1 2">MAFF 212408</strain>
    </source>
</reference>
<sequence>MDIDPDLFKDPENFKKMQDLLWDIIEKNNIINQQTDGKAIIDLQRSDIKYLFSKINECVTQEYSDEELGKIISKKSRALRSFHTELARLTEATFKLYKDLILEKLPEVFLKILKTKSNDTIDEFLSIHFNHITIPALRDEKHPGDDIFLFIRHIMSINDEKEMNSIIAEKLSAPAQSLEAVYGMCGLLIQASRAEQEGRIDEAYSYLIDASNMIGMCQATAFIMPRIESVANKRFAKKNAQRKHMSPSPLNAAKSKVAELFVSLKPLAEPNNPSSARRWENANHAHETIYDAMREEIDTKIIGDTTILGICRKLYKQEKNHAHKQGRPTVNVYIKQTLADGTVVSKQIL</sequence>
<comment type="caution">
    <text evidence="1">The sequence shown here is derived from an EMBL/GenBank/DDBJ whole genome shotgun (WGS) entry which is preliminary data.</text>
</comment>
<evidence type="ECO:0000313" key="1">
    <source>
        <dbReference type="EMBL" id="MPR02507.1"/>
    </source>
</evidence>
<gene>
    <name evidence="1" type="ORF">F0169_10755</name>
</gene>
<protein>
    <submittedName>
        <fullName evidence="1">Uncharacterized protein</fullName>
    </submittedName>
</protein>
<dbReference type="Proteomes" id="UP000326112">
    <property type="component" value="Unassembled WGS sequence"/>
</dbReference>
<evidence type="ECO:0000313" key="2">
    <source>
        <dbReference type="Proteomes" id="UP000326112"/>
    </source>
</evidence>
<dbReference type="RefSeq" id="WP_152746503.1">
    <property type="nucleotide sequence ID" value="NZ_VUAZ01000055.1"/>
</dbReference>
<dbReference type="EMBL" id="VUAZ01000055">
    <property type="protein sequence ID" value="MPR02507.1"/>
    <property type="molecule type" value="Genomic_DNA"/>
</dbReference>
<reference evidence="1 2" key="2">
    <citation type="journal article" date="2023" name="Plant Pathol.">
        <title>Dismantling and reorganizing Pseudomonas marginalis sensu#lato.</title>
        <authorList>
            <person name="Sawada H."/>
            <person name="Fujikawa T."/>
            <person name="Satou M."/>
        </authorList>
    </citation>
    <scope>NUCLEOTIDE SEQUENCE [LARGE SCALE GENOMIC DNA]</scope>
    <source>
        <strain evidence="1 2">MAFF 212408</strain>
    </source>
</reference>
<keyword evidence="2" id="KW-1185">Reference proteome</keyword>